<dbReference type="PANTHER" id="PTHR35046">
    <property type="entry name" value="ZINC KNUCKLE (CCHC-TYPE) FAMILY PROTEIN"/>
    <property type="match status" value="1"/>
</dbReference>
<evidence type="ECO:0000259" key="2">
    <source>
        <dbReference type="Pfam" id="PF03732"/>
    </source>
</evidence>
<feature type="domain" description="Retrotransposon gag" evidence="2">
    <location>
        <begin position="88"/>
        <end position="166"/>
    </location>
</feature>
<feature type="compositionally biased region" description="Acidic residues" evidence="1">
    <location>
        <begin position="33"/>
        <end position="42"/>
    </location>
</feature>
<proteinExistence type="predicted"/>
<dbReference type="PANTHER" id="PTHR35046:SF9">
    <property type="entry name" value="RNA-DIRECTED DNA POLYMERASE"/>
    <property type="match status" value="1"/>
</dbReference>
<gene>
    <name evidence="3" type="ORF">FSB_LOCUS21212</name>
</gene>
<organism evidence="3">
    <name type="scientific">Fagus sylvatica</name>
    <name type="common">Beechnut</name>
    <dbReference type="NCBI Taxonomy" id="28930"/>
    <lineage>
        <taxon>Eukaryota</taxon>
        <taxon>Viridiplantae</taxon>
        <taxon>Streptophyta</taxon>
        <taxon>Embryophyta</taxon>
        <taxon>Tracheophyta</taxon>
        <taxon>Spermatophyta</taxon>
        <taxon>Magnoliopsida</taxon>
        <taxon>eudicotyledons</taxon>
        <taxon>Gunneridae</taxon>
        <taxon>Pentapetalae</taxon>
        <taxon>rosids</taxon>
        <taxon>fabids</taxon>
        <taxon>Fagales</taxon>
        <taxon>Fagaceae</taxon>
        <taxon>Fagus</taxon>
    </lineage>
</organism>
<dbReference type="AlphaFoldDB" id="A0A2N9G1U7"/>
<evidence type="ECO:0000313" key="3">
    <source>
        <dbReference type="EMBL" id="SPC93330.1"/>
    </source>
</evidence>
<dbReference type="EMBL" id="OIVN01001382">
    <property type="protein sequence ID" value="SPC93330.1"/>
    <property type="molecule type" value="Genomic_DNA"/>
</dbReference>
<evidence type="ECO:0000256" key="1">
    <source>
        <dbReference type="SAM" id="MobiDB-lite"/>
    </source>
</evidence>
<reference evidence="3" key="1">
    <citation type="submission" date="2018-02" db="EMBL/GenBank/DDBJ databases">
        <authorList>
            <person name="Cohen D.B."/>
            <person name="Kent A.D."/>
        </authorList>
    </citation>
    <scope>NUCLEOTIDE SEQUENCE</scope>
</reference>
<accession>A0A2N9G1U7</accession>
<sequence length="248" mass="29223">MDHQEATIRNLQGGRDRRRRREPRVENEYENERDGEDEEDLASEVGSGRHRQVRRERGLEGNPGGRDGVDRNLGSIKMKIPSFQVTNRRRNNERPVETWGEFKALMRRRFVPSHFYRDLYQKLQNLTQGSRSVEDYHKEMEVAMIRANVEEDQKATITRFLSGLNRDIANVIELQHYVEIEDMVHMAMKVERQFKRKWTAKYTSVSSTIWISKWDRNDPAEAKRKTEPPKGKDEGTSDKLMRSSTDTL</sequence>
<name>A0A2N9G1U7_FAGSY</name>
<protein>
    <recommendedName>
        <fullName evidence="2">Retrotransposon gag domain-containing protein</fullName>
    </recommendedName>
</protein>
<feature type="region of interest" description="Disordered" evidence="1">
    <location>
        <begin position="1"/>
        <end position="75"/>
    </location>
</feature>
<dbReference type="InterPro" id="IPR005162">
    <property type="entry name" value="Retrotrans_gag_dom"/>
</dbReference>
<feature type="compositionally biased region" description="Basic and acidic residues" evidence="1">
    <location>
        <begin position="23"/>
        <end position="32"/>
    </location>
</feature>
<feature type="compositionally biased region" description="Basic and acidic residues" evidence="1">
    <location>
        <begin position="218"/>
        <end position="241"/>
    </location>
</feature>
<dbReference type="Pfam" id="PF03732">
    <property type="entry name" value="Retrotrans_gag"/>
    <property type="match status" value="1"/>
</dbReference>
<feature type="region of interest" description="Disordered" evidence="1">
    <location>
        <begin position="218"/>
        <end position="248"/>
    </location>
</feature>